<keyword evidence="1" id="KW-1133">Transmembrane helix</keyword>
<dbReference type="EMBL" id="JACOQI010000021">
    <property type="protein sequence ID" value="MBC5771742.1"/>
    <property type="molecule type" value="Genomic_DNA"/>
</dbReference>
<dbReference type="RefSeq" id="WP_187015933.1">
    <property type="nucleotide sequence ID" value="NZ_JACOQI010000021.1"/>
</dbReference>
<evidence type="ECO:0000313" key="3">
    <source>
        <dbReference type="Proteomes" id="UP000620327"/>
    </source>
</evidence>
<proteinExistence type="predicted"/>
<protein>
    <submittedName>
        <fullName evidence="2">Uncharacterized protein</fullName>
    </submittedName>
</protein>
<comment type="caution">
    <text evidence="2">The sequence shown here is derived from an EMBL/GenBank/DDBJ whole genome shotgun (WGS) entry which is preliminary data.</text>
</comment>
<organism evidence="2 3">
    <name type="scientific">Dysosmobacter segnis</name>
    <dbReference type="NCBI Taxonomy" id="2763042"/>
    <lineage>
        <taxon>Bacteria</taxon>
        <taxon>Bacillati</taxon>
        <taxon>Bacillota</taxon>
        <taxon>Clostridia</taxon>
        <taxon>Eubacteriales</taxon>
        <taxon>Oscillospiraceae</taxon>
        <taxon>Dysosmobacter</taxon>
    </lineage>
</organism>
<feature type="transmembrane region" description="Helical" evidence="1">
    <location>
        <begin position="5"/>
        <end position="26"/>
    </location>
</feature>
<keyword evidence="3" id="KW-1185">Reference proteome</keyword>
<reference evidence="2" key="1">
    <citation type="submission" date="2020-08" db="EMBL/GenBank/DDBJ databases">
        <title>Genome public.</title>
        <authorList>
            <person name="Liu C."/>
            <person name="Sun Q."/>
        </authorList>
    </citation>
    <scope>NUCLEOTIDE SEQUENCE</scope>
    <source>
        <strain evidence="2">BX15</strain>
    </source>
</reference>
<dbReference type="Proteomes" id="UP000620327">
    <property type="component" value="Unassembled WGS sequence"/>
</dbReference>
<dbReference type="AlphaFoldDB" id="A0A923SC65"/>
<gene>
    <name evidence="2" type="ORF">H8Z83_15680</name>
</gene>
<feature type="transmembrane region" description="Helical" evidence="1">
    <location>
        <begin position="32"/>
        <end position="51"/>
    </location>
</feature>
<keyword evidence="1" id="KW-0472">Membrane</keyword>
<sequence length="70" mass="7838">MIGKVLGWIVDAALILMNIIWAVRYADEGNTAKTVLFCTYLVVLILLIKLNQIERILEERRDGGDGSTSM</sequence>
<evidence type="ECO:0000256" key="1">
    <source>
        <dbReference type="SAM" id="Phobius"/>
    </source>
</evidence>
<name>A0A923SC65_9FIRM</name>
<keyword evidence="1" id="KW-0812">Transmembrane</keyword>
<accession>A0A923SC65</accession>
<evidence type="ECO:0000313" key="2">
    <source>
        <dbReference type="EMBL" id="MBC5771742.1"/>
    </source>
</evidence>